<proteinExistence type="predicted"/>
<evidence type="ECO:0000313" key="2">
    <source>
        <dbReference type="EMBL" id="QDY43845.1"/>
    </source>
</evidence>
<dbReference type="KEGG" id="pdis:D8B20_18100"/>
<keyword evidence="3" id="KW-1185">Reference proteome</keyword>
<name>A0A518XI26_9GAMM</name>
<protein>
    <submittedName>
        <fullName evidence="2">Uncharacterized protein</fullName>
    </submittedName>
</protein>
<dbReference type="Proteomes" id="UP000319411">
    <property type="component" value="Plasmid unnamed1"/>
</dbReference>
<evidence type="ECO:0000313" key="3">
    <source>
        <dbReference type="Proteomes" id="UP000319411"/>
    </source>
</evidence>
<dbReference type="AlphaFoldDB" id="A0A518XI26"/>
<feature type="region of interest" description="Disordered" evidence="1">
    <location>
        <begin position="65"/>
        <end position="94"/>
    </location>
</feature>
<evidence type="ECO:0000256" key="1">
    <source>
        <dbReference type="SAM" id="MobiDB-lite"/>
    </source>
</evidence>
<sequence length="94" mass="10743">MLKSHYFYLCPDADGSWVLHKKGCSVLTGKREKRFIGSLYTTHQALAVARVHQTRVICCSDCLTSSERPAPRQAETQRKKAPVPLRHYGNERKE</sequence>
<reference evidence="2 3" key="1">
    <citation type="submission" date="2018-10" db="EMBL/GenBank/DDBJ databases">
        <title>Genome Sequencing of Pantoea dispersa DSM 32899.</title>
        <authorList>
            <person name="Nawrath M."/>
            <person name="Ottenheim C."/>
            <person name="Wilm A."/>
            <person name="Zimmermann W."/>
            <person name="Wu J.C."/>
        </authorList>
    </citation>
    <scope>NUCLEOTIDE SEQUENCE [LARGE SCALE GENOMIC DNA]</scope>
    <source>
        <strain evidence="2 3">DSM 32899</strain>
        <plasmid evidence="2 3">unnamed1</plasmid>
    </source>
</reference>
<keyword evidence="2" id="KW-0614">Plasmid</keyword>
<accession>A0A518XI26</accession>
<organism evidence="2 3">
    <name type="scientific">Candidatus Pantoea soli</name>
    <dbReference type="NCBI Taxonomy" id="3098669"/>
    <lineage>
        <taxon>Bacteria</taxon>
        <taxon>Pseudomonadati</taxon>
        <taxon>Pseudomonadota</taxon>
        <taxon>Gammaproteobacteria</taxon>
        <taxon>Enterobacterales</taxon>
        <taxon>Erwiniaceae</taxon>
        <taxon>Pantoea</taxon>
    </lineage>
</organism>
<gene>
    <name evidence="2" type="ORF">D8B20_18100</name>
</gene>
<dbReference type="EMBL" id="CP032703">
    <property type="protein sequence ID" value="QDY43845.1"/>
    <property type="molecule type" value="Genomic_DNA"/>
</dbReference>
<geneLocation type="plasmid" evidence="2 3">
    <name>unnamed1</name>
</geneLocation>
<dbReference type="OrthoDB" id="6544175at2"/>